<evidence type="ECO:0000256" key="2">
    <source>
        <dbReference type="ARBA" id="ARBA00023172"/>
    </source>
</evidence>
<evidence type="ECO:0000313" key="5">
    <source>
        <dbReference type="Proteomes" id="UP000289269"/>
    </source>
</evidence>
<evidence type="ECO:0000259" key="3">
    <source>
        <dbReference type="PROSITE" id="PS51737"/>
    </source>
</evidence>
<dbReference type="PANTHER" id="PTHR30461">
    <property type="entry name" value="DNA-INVERTASE FROM LAMBDOID PROPHAGE"/>
    <property type="match status" value="1"/>
</dbReference>
<sequence>MHDAVETHDWLTKDESRKVHFVKDAIVLHKSSRSQEWLNWGMRVVLAKNYIDNLREEAMKGWAEKLAQGWMPAPPPPGYMTVVRDGKRIHHFNPETYRSMQRIFQLMLEPQYTIETIRHKMTEFGLVTGKGRPFSKSHAHRILTNPFYIGTIRFNGNEYPGKQPHLISEELFNAVQAKISRKRPAKYRKHNPLLKGVMVCEHCGKNITWQLQKGRLYGSCQRKLEARKKQSFVREDAVLELIQGKLDELICPSPEVITWLTTLLHQDFQLSVNNVEEAQKALDERIERIKRMDDMLYDDKLAGLIFGERYQNKHDSFISEINDLQKQKGGISQEYETKYMNGISEIELSQDAKQLFADENTSSDDKRIILTKLFEKISLKDNSVSVTYTKLTQAIARNSGLSKEILGYAK</sequence>
<proteinExistence type="predicted"/>
<reference evidence="4" key="1">
    <citation type="submission" date="2019-01" db="EMBL/GenBank/DDBJ databases">
        <title>Genomic signatures and co-occurrence patterns of the ultra-small Saccharimodia (Patescibacteria phylum) suggest a symbiotic lifestyle.</title>
        <authorList>
            <person name="Lemos L."/>
            <person name="Medeiros J."/>
            <person name="Andreote F."/>
            <person name="Fernandes G."/>
            <person name="Varani A."/>
            <person name="Oliveira G."/>
            <person name="Pylro V."/>
        </authorList>
    </citation>
    <scope>NUCLEOTIDE SEQUENCE [LARGE SCALE GENOMIC DNA]</scope>
    <source>
        <strain evidence="4">AMD01</strain>
    </source>
</reference>
<dbReference type="Gene3D" id="3.90.1750.20">
    <property type="entry name" value="Putative Large Serine Recombinase, Chain B, Domain 2"/>
    <property type="match status" value="1"/>
</dbReference>
<dbReference type="InterPro" id="IPR011109">
    <property type="entry name" value="DNA_bind_recombinase_dom"/>
</dbReference>
<dbReference type="PANTHER" id="PTHR30461:SF2">
    <property type="entry name" value="SERINE RECOMBINASE PINE-RELATED"/>
    <property type="match status" value="1"/>
</dbReference>
<keyword evidence="1" id="KW-0238">DNA-binding</keyword>
<dbReference type="PROSITE" id="PS51737">
    <property type="entry name" value="RECOMBINASE_DNA_BIND"/>
    <property type="match status" value="1"/>
</dbReference>
<dbReference type="GO" id="GO:0000150">
    <property type="term" value="F:DNA strand exchange activity"/>
    <property type="evidence" value="ECO:0007669"/>
    <property type="project" value="InterPro"/>
</dbReference>
<dbReference type="AlphaFoldDB" id="A0A4Q0AJ76"/>
<feature type="domain" description="Recombinase" evidence="3">
    <location>
        <begin position="76"/>
        <end position="185"/>
    </location>
</feature>
<dbReference type="Proteomes" id="UP000289269">
    <property type="component" value="Unassembled WGS sequence"/>
</dbReference>
<keyword evidence="2" id="KW-0233">DNA recombination</keyword>
<protein>
    <recommendedName>
        <fullName evidence="3">Recombinase domain-containing protein</fullName>
    </recommendedName>
</protein>
<dbReference type="InterPro" id="IPR050639">
    <property type="entry name" value="SSR_resolvase"/>
</dbReference>
<dbReference type="GO" id="GO:0003677">
    <property type="term" value="F:DNA binding"/>
    <property type="evidence" value="ECO:0007669"/>
    <property type="project" value="UniProtKB-KW"/>
</dbReference>
<evidence type="ECO:0000256" key="1">
    <source>
        <dbReference type="ARBA" id="ARBA00023125"/>
    </source>
</evidence>
<keyword evidence="5" id="KW-1185">Reference proteome</keyword>
<name>A0A4Q0AJ76_9BACT</name>
<accession>A0A4Q0AJ76</accession>
<evidence type="ECO:0000313" key="4">
    <source>
        <dbReference type="EMBL" id="RWZ79410.1"/>
    </source>
</evidence>
<gene>
    <name evidence="4" type="ORF">EOT04_01865</name>
</gene>
<organism evidence="4 5">
    <name type="scientific">Candidatus Chaera renei</name>
    <dbReference type="NCBI Taxonomy" id="2506947"/>
    <lineage>
        <taxon>Bacteria</taxon>
        <taxon>Candidatus Saccharimonadota</taxon>
        <taxon>Candidatus Saccharimonadia</taxon>
        <taxon>Candidatus Saccharimonadales</taxon>
        <taxon>Candidatus Saccharimonadaceae</taxon>
        <taxon>Candidatus Chaera</taxon>
    </lineage>
</organism>
<dbReference type="Pfam" id="PF07508">
    <property type="entry name" value="Recombinase"/>
    <property type="match status" value="1"/>
</dbReference>
<comment type="caution">
    <text evidence="4">The sequence shown here is derived from an EMBL/GenBank/DDBJ whole genome shotgun (WGS) entry which is preliminary data.</text>
</comment>
<dbReference type="EMBL" id="SCKW01000014">
    <property type="protein sequence ID" value="RWZ79410.1"/>
    <property type="molecule type" value="Genomic_DNA"/>
</dbReference>
<dbReference type="InterPro" id="IPR038109">
    <property type="entry name" value="DNA_bind_recomb_sf"/>
</dbReference>